<protein>
    <recommendedName>
        <fullName evidence="7">TCP domain-containing protein</fullName>
    </recommendedName>
</protein>
<dbReference type="eggNOG" id="ENOG502QUQ6">
    <property type="taxonomic scope" value="Eukaryota"/>
</dbReference>
<dbReference type="PROSITE" id="PS51369">
    <property type="entry name" value="TCP"/>
    <property type="match status" value="1"/>
</dbReference>
<dbReference type="InterPro" id="IPR017887">
    <property type="entry name" value="TF_TCP_subgr"/>
</dbReference>
<feature type="compositionally biased region" description="Basic and acidic residues" evidence="6">
    <location>
        <begin position="261"/>
        <end position="281"/>
    </location>
</feature>
<dbReference type="OMA" id="HHLELLM"/>
<dbReference type="EMBL" id="KQ090306">
    <property type="protein sequence ID" value="KMS97548.1"/>
    <property type="molecule type" value="Genomic_DNA"/>
</dbReference>
<dbReference type="GO" id="GO:2000032">
    <property type="term" value="P:regulation of secondary shoot formation"/>
    <property type="evidence" value="ECO:0007669"/>
    <property type="project" value="TreeGrafter"/>
</dbReference>
<evidence type="ECO:0000256" key="1">
    <source>
        <dbReference type="ARBA" id="ARBA00004123"/>
    </source>
</evidence>
<keyword evidence="9" id="KW-1185">Reference proteome</keyword>
<keyword evidence="5" id="KW-0539">Nucleus</keyword>
<dbReference type="Proteomes" id="UP000035740">
    <property type="component" value="Unassembled WGS sequence"/>
</dbReference>
<evidence type="ECO:0000256" key="2">
    <source>
        <dbReference type="ARBA" id="ARBA00023015"/>
    </source>
</evidence>
<name>A0A0J8BBZ7_BETVV</name>
<accession>A0A0J8BBZ7</accession>
<comment type="subcellular location">
    <subcellularLocation>
        <location evidence="1">Nucleus</location>
    </subcellularLocation>
</comment>
<dbReference type="GO" id="GO:0003700">
    <property type="term" value="F:DNA-binding transcription factor activity"/>
    <property type="evidence" value="ECO:0007669"/>
    <property type="project" value="InterPro"/>
</dbReference>
<evidence type="ECO:0000313" key="8">
    <source>
        <dbReference type="EMBL" id="KMS97548.1"/>
    </source>
</evidence>
<dbReference type="GO" id="GO:0043565">
    <property type="term" value="F:sequence-specific DNA binding"/>
    <property type="evidence" value="ECO:0007669"/>
    <property type="project" value="TreeGrafter"/>
</dbReference>
<dbReference type="PANTHER" id="PTHR31072">
    <property type="entry name" value="TRANSCRIPTION FACTOR TCP4-RELATED"/>
    <property type="match status" value="1"/>
</dbReference>
<sequence>MLRSSSFTNNNTSPILYVDNILSYLLDDLNPNSKQEDPTTYSTSYYHLPSPLIYNEIDDFVSNHDLEFIQQALNANNSNNSFNFTDDSSILDVDNKVVDGSNKGDEINGIVEDGEMNHTIISSTKKSSTRNNNGGLKKKRASNKDRHSKIRTAHGLRDRRMRLSLQVARPFFKLQDMLGYDKASRTVEWLLLQSKSAIEEILHSKSTSPSGVTKCTISSTSDDCEVESTIIEEMKEDRKEKRASTCVTKKDEVKQKRKRTTKEERKVARERAKKRTLERMQSRGRVTGEGSNNFVLDDFDLTENWNPLTTFSYQQSFEDCQTVPNYTISTQQNMVHGPQ</sequence>
<evidence type="ECO:0000313" key="9">
    <source>
        <dbReference type="Proteomes" id="UP000035740"/>
    </source>
</evidence>
<dbReference type="Pfam" id="PF03634">
    <property type="entry name" value="TCP"/>
    <property type="match status" value="1"/>
</dbReference>
<evidence type="ECO:0000256" key="3">
    <source>
        <dbReference type="ARBA" id="ARBA00023125"/>
    </source>
</evidence>
<gene>
    <name evidence="8" type="ORF">BVRB_5g126100</name>
</gene>
<evidence type="ECO:0000259" key="7">
    <source>
        <dbReference type="PROSITE" id="PS51369"/>
    </source>
</evidence>
<dbReference type="InterPro" id="IPR005333">
    <property type="entry name" value="Transcription_factor_TCP"/>
</dbReference>
<proteinExistence type="predicted"/>
<dbReference type="Gramene" id="KMS97548">
    <property type="protein sequence ID" value="KMS97548"/>
    <property type="gene ID" value="BVRB_5g126100"/>
</dbReference>
<keyword evidence="2" id="KW-0805">Transcription regulation</keyword>
<reference evidence="8 9" key="1">
    <citation type="journal article" date="2014" name="Nature">
        <title>The genome of the recently domesticated crop plant sugar beet (Beta vulgaris).</title>
        <authorList>
            <person name="Dohm J.C."/>
            <person name="Minoche A.E."/>
            <person name="Holtgrawe D."/>
            <person name="Capella-Gutierrez S."/>
            <person name="Zakrzewski F."/>
            <person name="Tafer H."/>
            <person name="Rupp O."/>
            <person name="Sorensen T.R."/>
            <person name="Stracke R."/>
            <person name="Reinhardt R."/>
            <person name="Goesmann A."/>
            <person name="Kraft T."/>
            <person name="Schulz B."/>
            <person name="Stadler P.F."/>
            <person name="Schmidt T."/>
            <person name="Gabaldon T."/>
            <person name="Lehrach H."/>
            <person name="Weisshaar B."/>
            <person name="Himmelbauer H."/>
        </authorList>
    </citation>
    <scope>NUCLEOTIDE SEQUENCE [LARGE SCALE GENOMIC DNA]</scope>
    <source>
        <tissue evidence="8">Taproot</tissue>
    </source>
</reference>
<evidence type="ECO:0000256" key="4">
    <source>
        <dbReference type="ARBA" id="ARBA00023163"/>
    </source>
</evidence>
<dbReference type="PANTHER" id="PTHR31072:SF226">
    <property type="entry name" value="TRANSCRIPTION FACTOR TCP18"/>
    <property type="match status" value="1"/>
</dbReference>
<dbReference type="AlphaFoldDB" id="A0A0J8BBZ7"/>
<feature type="region of interest" description="Disordered" evidence="6">
    <location>
        <begin position="122"/>
        <end position="154"/>
    </location>
</feature>
<keyword evidence="3" id="KW-0238">DNA-binding</keyword>
<evidence type="ECO:0000256" key="6">
    <source>
        <dbReference type="SAM" id="MobiDB-lite"/>
    </source>
</evidence>
<evidence type="ECO:0000256" key="5">
    <source>
        <dbReference type="ARBA" id="ARBA00023242"/>
    </source>
</evidence>
<feature type="domain" description="TCP" evidence="7">
    <location>
        <begin position="143"/>
        <end position="201"/>
    </location>
</feature>
<feature type="compositionally biased region" description="Basic residues" evidence="6">
    <location>
        <begin position="136"/>
        <end position="154"/>
    </location>
</feature>
<dbReference type="OrthoDB" id="1896834at2759"/>
<keyword evidence="4" id="KW-0804">Transcription</keyword>
<dbReference type="KEGG" id="bvg:104908224"/>
<organism evidence="8 9">
    <name type="scientific">Beta vulgaris subsp. vulgaris</name>
    <name type="common">Beet</name>
    <dbReference type="NCBI Taxonomy" id="3555"/>
    <lineage>
        <taxon>Eukaryota</taxon>
        <taxon>Viridiplantae</taxon>
        <taxon>Streptophyta</taxon>
        <taxon>Embryophyta</taxon>
        <taxon>Tracheophyta</taxon>
        <taxon>Spermatophyta</taxon>
        <taxon>Magnoliopsida</taxon>
        <taxon>eudicotyledons</taxon>
        <taxon>Gunneridae</taxon>
        <taxon>Pentapetalae</taxon>
        <taxon>Caryophyllales</taxon>
        <taxon>Chenopodiaceae</taxon>
        <taxon>Betoideae</taxon>
        <taxon>Beta</taxon>
    </lineage>
</organism>
<dbReference type="GO" id="GO:0005634">
    <property type="term" value="C:nucleus"/>
    <property type="evidence" value="ECO:0007669"/>
    <property type="project" value="UniProtKB-SubCell"/>
</dbReference>
<feature type="region of interest" description="Disordered" evidence="6">
    <location>
        <begin position="252"/>
        <end position="293"/>
    </location>
</feature>